<dbReference type="PANTHER" id="PTHR43355:SF2">
    <property type="entry name" value="FLAVIN REDUCTASE (NADPH)"/>
    <property type="match status" value="1"/>
</dbReference>
<feature type="domain" description="Semialdehyde dehydrogenase NAD-binding" evidence="1">
    <location>
        <begin position="2"/>
        <end position="97"/>
    </location>
</feature>
<dbReference type="GO" id="GO:0051287">
    <property type="term" value="F:NAD binding"/>
    <property type="evidence" value="ECO:0007669"/>
    <property type="project" value="InterPro"/>
</dbReference>
<name>A0A838CR33_9BACI</name>
<dbReference type="GO" id="GO:0016646">
    <property type="term" value="F:oxidoreductase activity, acting on the CH-NH group of donors, NAD or NADP as acceptor"/>
    <property type="evidence" value="ECO:0007669"/>
    <property type="project" value="TreeGrafter"/>
</dbReference>
<evidence type="ECO:0000313" key="3">
    <source>
        <dbReference type="Proteomes" id="UP000571017"/>
    </source>
</evidence>
<organism evidence="2 3">
    <name type="scientific">Halobacillus locisalis</name>
    <dbReference type="NCBI Taxonomy" id="220753"/>
    <lineage>
        <taxon>Bacteria</taxon>
        <taxon>Bacillati</taxon>
        <taxon>Bacillota</taxon>
        <taxon>Bacilli</taxon>
        <taxon>Bacillales</taxon>
        <taxon>Bacillaceae</taxon>
        <taxon>Halobacillus</taxon>
    </lineage>
</organism>
<dbReference type="SMART" id="SM00859">
    <property type="entry name" value="Semialdhyde_dh"/>
    <property type="match status" value="1"/>
</dbReference>
<gene>
    <name evidence="2" type="ORF">H0266_06675</name>
</gene>
<dbReference type="EMBL" id="JACEFG010000001">
    <property type="protein sequence ID" value="MBA2174592.1"/>
    <property type="molecule type" value="Genomic_DNA"/>
</dbReference>
<dbReference type="RefSeq" id="WP_181471581.1">
    <property type="nucleotide sequence ID" value="NZ_JACEFG010000001.1"/>
</dbReference>
<dbReference type="GO" id="GO:0016620">
    <property type="term" value="F:oxidoreductase activity, acting on the aldehyde or oxo group of donors, NAD or NADP as acceptor"/>
    <property type="evidence" value="ECO:0007669"/>
    <property type="project" value="InterPro"/>
</dbReference>
<dbReference type="InterPro" id="IPR051606">
    <property type="entry name" value="Polyketide_Oxido-like"/>
</dbReference>
<dbReference type="AlphaFoldDB" id="A0A838CR33"/>
<comment type="caution">
    <text evidence="2">The sequence shown here is derived from an EMBL/GenBank/DDBJ whole genome shotgun (WGS) entry which is preliminary data.</text>
</comment>
<dbReference type="InterPro" id="IPR000534">
    <property type="entry name" value="Semialdehyde_DH_NAD-bd"/>
</dbReference>
<dbReference type="PANTHER" id="PTHR43355">
    <property type="entry name" value="FLAVIN REDUCTASE (NADPH)"/>
    <property type="match status" value="1"/>
</dbReference>
<sequence>MKIAIFGATGRVGQRVMDYALENQFEVRALVRSHHHMKETPNVEWIYGDAKNAEDVNTTIEGCDLVFSGLSTDKSDTLSQSIPNIIDAMVSEDIQRIVTIGTAGILNSRGEPNKFRFQTSESKKKLTFAAEEHAKVYQALSASHLEWTIVCPTYLPDGDIEGSIRCEKNFLPEDGKKITVGDTAKFAYQELFDKNYVGSRVGVCY</sequence>
<accession>A0A838CR33</accession>
<dbReference type="Pfam" id="PF13460">
    <property type="entry name" value="NAD_binding_10"/>
    <property type="match status" value="1"/>
</dbReference>
<dbReference type="SUPFAM" id="SSF51735">
    <property type="entry name" value="NAD(P)-binding Rossmann-fold domains"/>
    <property type="match status" value="1"/>
</dbReference>
<dbReference type="Proteomes" id="UP000571017">
    <property type="component" value="Unassembled WGS sequence"/>
</dbReference>
<proteinExistence type="predicted"/>
<dbReference type="InterPro" id="IPR036291">
    <property type="entry name" value="NAD(P)-bd_dom_sf"/>
</dbReference>
<keyword evidence="3" id="KW-1185">Reference proteome</keyword>
<evidence type="ECO:0000313" key="2">
    <source>
        <dbReference type="EMBL" id="MBA2174592.1"/>
    </source>
</evidence>
<dbReference type="Gene3D" id="3.40.50.720">
    <property type="entry name" value="NAD(P)-binding Rossmann-like Domain"/>
    <property type="match status" value="1"/>
</dbReference>
<protein>
    <submittedName>
        <fullName evidence="2">NAD(P)H-binding protein</fullName>
    </submittedName>
</protein>
<evidence type="ECO:0000259" key="1">
    <source>
        <dbReference type="SMART" id="SM00859"/>
    </source>
</evidence>
<reference evidence="2 3" key="1">
    <citation type="journal article" date="2004" name="Extremophiles">
        <title>Halobacillus locisalis sp. nov., a halophilic bacterium isolated from a marine solar saltern of the Yellow Sea in Korea.</title>
        <authorList>
            <person name="Yoon J.H."/>
            <person name="Kang K.H."/>
            <person name="Oh T.K."/>
            <person name="Park Y.H."/>
        </authorList>
    </citation>
    <scope>NUCLEOTIDE SEQUENCE [LARGE SCALE GENOMIC DNA]</scope>
    <source>
        <strain evidence="2 3">KCTC 3788</strain>
    </source>
</reference>
<dbReference type="InterPro" id="IPR016040">
    <property type="entry name" value="NAD(P)-bd_dom"/>
</dbReference>